<dbReference type="GO" id="GO:0031505">
    <property type="term" value="P:fungal-type cell wall organization"/>
    <property type="evidence" value="ECO:0007669"/>
    <property type="project" value="TreeGrafter"/>
</dbReference>
<keyword evidence="5 10" id="KW-1133">Transmembrane helix</keyword>
<name>A0A0D0CJQ9_9AGAR</name>
<evidence type="ECO:0000256" key="5">
    <source>
        <dbReference type="ARBA" id="ARBA00022989"/>
    </source>
</evidence>
<evidence type="ECO:0000256" key="10">
    <source>
        <dbReference type="SAM" id="Phobius"/>
    </source>
</evidence>
<comment type="subcellular location">
    <subcellularLocation>
        <location evidence="1">Membrane</location>
        <topology evidence="1">Single-pass type II membrane protein</topology>
    </subcellularLocation>
</comment>
<dbReference type="PROSITE" id="PS51762">
    <property type="entry name" value="GH16_2"/>
    <property type="match status" value="1"/>
</dbReference>
<dbReference type="SUPFAM" id="SSF49899">
    <property type="entry name" value="Concanavalin A-like lectins/glucanases"/>
    <property type="match status" value="1"/>
</dbReference>
<protein>
    <submittedName>
        <fullName evidence="12">Glycoside hydrolase family 16 protein</fullName>
    </submittedName>
</protein>
<keyword evidence="4" id="KW-0735">Signal-anchor</keyword>
<sequence>MAEQRYQAVNRYSPTASRTDLVPLQRRPGTASNRGSFLDSSPYDPTFASRASSSIAAKFSLNPDPKRWNSIVDPRTKEPDDDLHNPDPRRDRLYDNRFAVSGRGIANIGCILLLISVLLGLFAGYPVASYFTTKSLSTNGGYNLGGVNASGQVPDIGNFGLIDQDTPEDAYYLTSYTDGSTEYQLVFSDEFNTDGRSFWSSDDPYWEAVDLHYWQTNDLEWYSPEAITTKDGYLQITLSEKDAASNHNLDYQGGMMSTWNKFCFTGGLVLASVRLPGSHKVSGLWPALWTLGNLGRAGYGASLEGMWPYSYDTCDVGTVANQSVNGVPNAAVDGTGDTNNDGALSYLKGQRLSRCTCSGESHPGPVHSDGTYVGRAAPEIDIFEAQVSNGVGQVSQSAQWAPFDYQYIWENTTDNYIVYNSTGTSENSYAGGAYQESTSFVSNTQPGCYELDGDCFSTFGIEYSPGYESDGGFVTWIQNDTAAWTLKAAGVQADSTVNISARFISREPMYLVTNLAISENFAWIDYDNLEFPAVMSIDWIRVYQKKGEINIGCDPSDFPTAAYIEQYSGAYTNPNYTSWDDYGQSWPKNSYLDEC</sequence>
<accession>A0A0D0CJQ9</accession>
<dbReference type="Proteomes" id="UP000053593">
    <property type="component" value="Unassembled WGS sequence"/>
</dbReference>
<evidence type="ECO:0000313" key="12">
    <source>
        <dbReference type="EMBL" id="KIK63034.1"/>
    </source>
</evidence>
<keyword evidence="13" id="KW-1185">Reference proteome</keyword>
<feature type="region of interest" description="Disordered" evidence="9">
    <location>
        <begin position="1"/>
        <end position="42"/>
    </location>
</feature>
<dbReference type="InterPro" id="IPR005629">
    <property type="entry name" value="Skn1/Kre6/Sbg1"/>
</dbReference>
<evidence type="ECO:0000256" key="6">
    <source>
        <dbReference type="ARBA" id="ARBA00023136"/>
    </source>
</evidence>
<feature type="compositionally biased region" description="Polar residues" evidence="9">
    <location>
        <begin position="30"/>
        <end position="39"/>
    </location>
</feature>
<evidence type="ECO:0000313" key="13">
    <source>
        <dbReference type="Proteomes" id="UP000053593"/>
    </source>
</evidence>
<evidence type="ECO:0000256" key="9">
    <source>
        <dbReference type="SAM" id="MobiDB-lite"/>
    </source>
</evidence>
<keyword evidence="12" id="KW-0378">Hydrolase</keyword>
<dbReference type="Pfam" id="PF03935">
    <property type="entry name" value="SKN1_KRE6_Sbg1"/>
    <property type="match status" value="1"/>
</dbReference>
<evidence type="ECO:0000256" key="4">
    <source>
        <dbReference type="ARBA" id="ARBA00022968"/>
    </source>
</evidence>
<evidence type="ECO:0000256" key="1">
    <source>
        <dbReference type="ARBA" id="ARBA00004606"/>
    </source>
</evidence>
<dbReference type="OrthoDB" id="412647at2759"/>
<gene>
    <name evidence="12" type="ORF">GYMLUDRAFT_41336</name>
</gene>
<evidence type="ECO:0000259" key="11">
    <source>
        <dbReference type="PROSITE" id="PS51762"/>
    </source>
</evidence>
<dbReference type="InterPro" id="IPR000757">
    <property type="entry name" value="Beta-glucanase-like"/>
</dbReference>
<proteinExistence type="inferred from homology"/>
<dbReference type="GO" id="GO:0005789">
    <property type="term" value="C:endoplasmic reticulum membrane"/>
    <property type="evidence" value="ECO:0007669"/>
    <property type="project" value="TreeGrafter"/>
</dbReference>
<evidence type="ECO:0000256" key="8">
    <source>
        <dbReference type="ARBA" id="ARBA00023316"/>
    </source>
</evidence>
<dbReference type="GO" id="GO:0005886">
    <property type="term" value="C:plasma membrane"/>
    <property type="evidence" value="ECO:0007669"/>
    <property type="project" value="TreeGrafter"/>
</dbReference>
<dbReference type="EMBL" id="KN834765">
    <property type="protein sequence ID" value="KIK63034.1"/>
    <property type="molecule type" value="Genomic_DNA"/>
</dbReference>
<keyword evidence="3 10" id="KW-0812">Transmembrane</keyword>
<feature type="compositionally biased region" description="Basic and acidic residues" evidence="9">
    <location>
        <begin position="74"/>
        <end position="92"/>
    </location>
</feature>
<dbReference type="PANTHER" id="PTHR31361:SF1">
    <property type="entry name" value="BETA-GLUCAN SYNTHESIS-ASSOCIATED PROTEIN KRE6-RELATED"/>
    <property type="match status" value="1"/>
</dbReference>
<keyword evidence="7" id="KW-0325">Glycoprotein</keyword>
<reference evidence="12 13" key="1">
    <citation type="submission" date="2014-04" db="EMBL/GenBank/DDBJ databases">
        <title>Evolutionary Origins and Diversification of the Mycorrhizal Mutualists.</title>
        <authorList>
            <consortium name="DOE Joint Genome Institute"/>
            <consortium name="Mycorrhizal Genomics Consortium"/>
            <person name="Kohler A."/>
            <person name="Kuo A."/>
            <person name="Nagy L.G."/>
            <person name="Floudas D."/>
            <person name="Copeland A."/>
            <person name="Barry K.W."/>
            <person name="Cichocki N."/>
            <person name="Veneault-Fourrey C."/>
            <person name="LaButti K."/>
            <person name="Lindquist E.A."/>
            <person name="Lipzen A."/>
            <person name="Lundell T."/>
            <person name="Morin E."/>
            <person name="Murat C."/>
            <person name="Riley R."/>
            <person name="Ohm R."/>
            <person name="Sun H."/>
            <person name="Tunlid A."/>
            <person name="Henrissat B."/>
            <person name="Grigoriev I.V."/>
            <person name="Hibbett D.S."/>
            <person name="Martin F."/>
        </authorList>
    </citation>
    <scope>NUCLEOTIDE SEQUENCE [LARGE SCALE GENOMIC DNA]</scope>
    <source>
        <strain evidence="12 13">FD-317 M1</strain>
    </source>
</reference>
<dbReference type="PANTHER" id="PTHR31361">
    <property type="entry name" value="BETA-GLUCAN SYNTHESIS-ASSOCIATED PROTEIN KRE6-RELATED"/>
    <property type="match status" value="1"/>
</dbReference>
<feature type="transmembrane region" description="Helical" evidence="10">
    <location>
        <begin position="105"/>
        <end position="128"/>
    </location>
</feature>
<comment type="similarity">
    <text evidence="2">Belongs to the SKN1/KRE6 family.</text>
</comment>
<feature type="domain" description="GH16" evidence="11">
    <location>
        <begin position="174"/>
        <end position="548"/>
    </location>
</feature>
<dbReference type="GO" id="GO:0015926">
    <property type="term" value="F:glucosidase activity"/>
    <property type="evidence" value="ECO:0007669"/>
    <property type="project" value="TreeGrafter"/>
</dbReference>
<evidence type="ECO:0000256" key="7">
    <source>
        <dbReference type="ARBA" id="ARBA00023180"/>
    </source>
</evidence>
<feature type="region of interest" description="Disordered" evidence="9">
    <location>
        <begin position="67"/>
        <end position="92"/>
    </location>
</feature>
<keyword evidence="8" id="KW-0961">Cell wall biogenesis/degradation</keyword>
<dbReference type="InterPro" id="IPR013320">
    <property type="entry name" value="ConA-like_dom_sf"/>
</dbReference>
<dbReference type="GO" id="GO:0006078">
    <property type="term" value="P:(1-&gt;6)-beta-D-glucan biosynthetic process"/>
    <property type="evidence" value="ECO:0007669"/>
    <property type="project" value="TreeGrafter"/>
</dbReference>
<evidence type="ECO:0000256" key="3">
    <source>
        <dbReference type="ARBA" id="ARBA00022692"/>
    </source>
</evidence>
<keyword evidence="6 10" id="KW-0472">Membrane</keyword>
<dbReference type="Gene3D" id="2.60.120.200">
    <property type="match status" value="2"/>
</dbReference>
<evidence type="ECO:0000256" key="2">
    <source>
        <dbReference type="ARBA" id="ARBA00010962"/>
    </source>
</evidence>
<dbReference type="AlphaFoldDB" id="A0A0D0CJQ9"/>
<dbReference type="HOGENOM" id="CLU_010811_3_1_1"/>
<organism evidence="12 13">
    <name type="scientific">Collybiopsis luxurians FD-317 M1</name>
    <dbReference type="NCBI Taxonomy" id="944289"/>
    <lineage>
        <taxon>Eukaryota</taxon>
        <taxon>Fungi</taxon>
        <taxon>Dikarya</taxon>
        <taxon>Basidiomycota</taxon>
        <taxon>Agaricomycotina</taxon>
        <taxon>Agaricomycetes</taxon>
        <taxon>Agaricomycetidae</taxon>
        <taxon>Agaricales</taxon>
        <taxon>Marasmiineae</taxon>
        <taxon>Omphalotaceae</taxon>
        <taxon>Collybiopsis</taxon>
        <taxon>Collybiopsis luxurians</taxon>
    </lineage>
</organism>